<keyword evidence="1" id="KW-0472">Membrane</keyword>
<organism evidence="2 3">
    <name type="scientific">Trifolium medium</name>
    <dbReference type="NCBI Taxonomy" id="97028"/>
    <lineage>
        <taxon>Eukaryota</taxon>
        <taxon>Viridiplantae</taxon>
        <taxon>Streptophyta</taxon>
        <taxon>Embryophyta</taxon>
        <taxon>Tracheophyta</taxon>
        <taxon>Spermatophyta</taxon>
        <taxon>Magnoliopsida</taxon>
        <taxon>eudicotyledons</taxon>
        <taxon>Gunneridae</taxon>
        <taxon>Pentapetalae</taxon>
        <taxon>rosids</taxon>
        <taxon>fabids</taxon>
        <taxon>Fabales</taxon>
        <taxon>Fabaceae</taxon>
        <taxon>Papilionoideae</taxon>
        <taxon>50 kb inversion clade</taxon>
        <taxon>NPAAA clade</taxon>
        <taxon>Hologalegina</taxon>
        <taxon>IRL clade</taxon>
        <taxon>Trifolieae</taxon>
        <taxon>Trifolium</taxon>
    </lineage>
</organism>
<sequence length="66" mass="7294">MAFWWGFGCEVVGGVGVGGVGGAVGWFLAPVVVLTQWRWFLVYLVDLYRVGIDCLEVVCELRLICL</sequence>
<reference evidence="2 3" key="1">
    <citation type="journal article" date="2018" name="Front. Plant Sci.">
        <title>Red Clover (Trifolium pratense) and Zigzag Clover (T. medium) - A Picture of Genomic Similarities and Differences.</title>
        <authorList>
            <person name="Dluhosova J."/>
            <person name="Istvanek J."/>
            <person name="Nedelnik J."/>
            <person name="Repkova J."/>
        </authorList>
    </citation>
    <scope>NUCLEOTIDE SEQUENCE [LARGE SCALE GENOMIC DNA]</scope>
    <source>
        <strain evidence="3">cv. 10/8</strain>
        <tissue evidence="2">Leaf</tissue>
    </source>
</reference>
<protein>
    <recommendedName>
        <fullName evidence="4">Transmembrane protein</fullName>
    </recommendedName>
</protein>
<proteinExistence type="predicted"/>
<feature type="transmembrane region" description="Helical" evidence="1">
    <location>
        <begin position="12"/>
        <end position="34"/>
    </location>
</feature>
<dbReference type="EMBL" id="LXQA010121418">
    <property type="protein sequence ID" value="MCI20740.1"/>
    <property type="molecule type" value="Genomic_DNA"/>
</dbReference>
<evidence type="ECO:0000256" key="1">
    <source>
        <dbReference type="SAM" id="Phobius"/>
    </source>
</evidence>
<keyword evidence="3" id="KW-1185">Reference proteome</keyword>
<feature type="non-terminal residue" evidence="2">
    <location>
        <position position="66"/>
    </location>
</feature>
<keyword evidence="1" id="KW-1133">Transmembrane helix</keyword>
<dbReference type="AlphaFoldDB" id="A0A392QAI8"/>
<evidence type="ECO:0000313" key="3">
    <source>
        <dbReference type="Proteomes" id="UP000265520"/>
    </source>
</evidence>
<evidence type="ECO:0008006" key="4">
    <source>
        <dbReference type="Google" id="ProtNLM"/>
    </source>
</evidence>
<evidence type="ECO:0000313" key="2">
    <source>
        <dbReference type="EMBL" id="MCI20740.1"/>
    </source>
</evidence>
<comment type="caution">
    <text evidence="2">The sequence shown here is derived from an EMBL/GenBank/DDBJ whole genome shotgun (WGS) entry which is preliminary data.</text>
</comment>
<keyword evidence="1" id="KW-0812">Transmembrane</keyword>
<name>A0A392QAI8_9FABA</name>
<dbReference type="Proteomes" id="UP000265520">
    <property type="component" value="Unassembled WGS sequence"/>
</dbReference>
<accession>A0A392QAI8</accession>